<evidence type="ECO:0000313" key="2">
    <source>
        <dbReference type="EMBL" id="JAH32182.1"/>
    </source>
</evidence>
<reference evidence="2" key="1">
    <citation type="submission" date="2014-11" db="EMBL/GenBank/DDBJ databases">
        <authorList>
            <person name="Amaro Gonzalez C."/>
        </authorList>
    </citation>
    <scope>NUCLEOTIDE SEQUENCE</scope>
</reference>
<organism evidence="2">
    <name type="scientific">Anguilla anguilla</name>
    <name type="common">European freshwater eel</name>
    <name type="synonym">Muraena anguilla</name>
    <dbReference type="NCBI Taxonomy" id="7936"/>
    <lineage>
        <taxon>Eukaryota</taxon>
        <taxon>Metazoa</taxon>
        <taxon>Chordata</taxon>
        <taxon>Craniata</taxon>
        <taxon>Vertebrata</taxon>
        <taxon>Euteleostomi</taxon>
        <taxon>Actinopterygii</taxon>
        <taxon>Neopterygii</taxon>
        <taxon>Teleostei</taxon>
        <taxon>Anguilliformes</taxon>
        <taxon>Anguillidae</taxon>
        <taxon>Anguilla</taxon>
    </lineage>
</organism>
<dbReference type="EMBL" id="GBXM01076395">
    <property type="protein sequence ID" value="JAH32182.1"/>
    <property type="molecule type" value="Transcribed_RNA"/>
</dbReference>
<reference evidence="2" key="2">
    <citation type="journal article" date="2015" name="Fish Shellfish Immunol.">
        <title>Early steps in the European eel (Anguilla anguilla)-Vibrio vulnificus interaction in the gills: Role of the RtxA13 toxin.</title>
        <authorList>
            <person name="Callol A."/>
            <person name="Pajuelo D."/>
            <person name="Ebbesson L."/>
            <person name="Teles M."/>
            <person name="MacKenzie S."/>
            <person name="Amaro C."/>
        </authorList>
    </citation>
    <scope>NUCLEOTIDE SEQUENCE</scope>
</reference>
<sequence>MTGLLCYYLSHTNTCRAQKQTTKQLRNRKTNKNGMQIKQWL</sequence>
<feature type="compositionally biased region" description="Polar residues" evidence="1">
    <location>
        <begin position="32"/>
        <end position="41"/>
    </location>
</feature>
<dbReference type="AlphaFoldDB" id="A0A0E9RTJ8"/>
<protein>
    <submittedName>
        <fullName evidence="2">Uncharacterized protein</fullName>
    </submittedName>
</protein>
<proteinExistence type="predicted"/>
<evidence type="ECO:0000256" key="1">
    <source>
        <dbReference type="SAM" id="MobiDB-lite"/>
    </source>
</evidence>
<accession>A0A0E9RTJ8</accession>
<name>A0A0E9RTJ8_ANGAN</name>
<feature type="region of interest" description="Disordered" evidence="1">
    <location>
        <begin position="20"/>
        <end position="41"/>
    </location>
</feature>